<dbReference type="SUPFAM" id="SSF48403">
    <property type="entry name" value="Ankyrin repeat"/>
    <property type="match status" value="1"/>
</dbReference>
<dbReference type="RefSeq" id="WP_204684250.1">
    <property type="nucleotide sequence ID" value="NZ_BSNR01000014.1"/>
</dbReference>
<evidence type="ECO:0000313" key="4">
    <source>
        <dbReference type="EMBL" id="MBM7127744.1"/>
    </source>
</evidence>
<proteinExistence type="predicted"/>
<feature type="repeat" description="ANK" evidence="3">
    <location>
        <begin position="155"/>
        <end position="187"/>
    </location>
</feature>
<feature type="repeat" description="ANK" evidence="3">
    <location>
        <begin position="123"/>
        <end position="155"/>
    </location>
</feature>
<keyword evidence="5" id="KW-1185">Reference proteome</keyword>
<gene>
    <name evidence="4" type="ORF">ISP19_20405</name>
</gene>
<accession>A0ABS2K9V9</accession>
<name>A0ABS2K9V9_9GAMM</name>
<dbReference type="Proteomes" id="UP001430149">
    <property type="component" value="Unassembled WGS sequence"/>
</dbReference>
<dbReference type="InterPro" id="IPR002110">
    <property type="entry name" value="Ankyrin_rpt"/>
</dbReference>
<dbReference type="InterPro" id="IPR036770">
    <property type="entry name" value="Ankyrin_rpt-contain_sf"/>
</dbReference>
<evidence type="ECO:0000256" key="3">
    <source>
        <dbReference type="PROSITE-ProRule" id="PRU00023"/>
    </source>
</evidence>
<evidence type="ECO:0000256" key="2">
    <source>
        <dbReference type="ARBA" id="ARBA00023043"/>
    </source>
</evidence>
<dbReference type="PROSITE" id="PS50088">
    <property type="entry name" value="ANK_REPEAT"/>
    <property type="match status" value="2"/>
</dbReference>
<dbReference type="Gene3D" id="1.25.40.20">
    <property type="entry name" value="Ankyrin repeat-containing domain"/>
    <property type="match status" value="1"/>
</dbReference>
<evidence type="ECO:0000313" key="5">
    <source>
        <dbReference type="Proteomes" id="UP001430149"/>
    </source>
</evidence>
<sequence length="269" mass="29380">MKSRAAQFLFDEGIEIMFTLVRKVGLCMVLFALSMLCQGRDTMELAGKSTKDVFHDPRVVTLIDAVADNDMDKAKALLAAGSDINATGEAGLTPLIWMIGQHNNKAIHELLELGADPNKPWQRGEAPVYIAASGGNLPLLNMLLDYHGDPDSPAHGRSSMMIAMMQLHFDCAELLVKRGADINFHDGVISSIFAPLSVGRFDWVVWMLENGYSHDLQQARRGVIHRVASSTQLEWKNKALEILNQRIADQAESGGRIGATGAESGPPMN</sequence>
<dbReference type="PANTHER" id="PTHR24171">
    <property type="entry name" value="ANKYRIN REPEAT DOMAIN-CONTAINING PROTEIN 39-RELATED"/>
    <property type="match status" value="1"/>
</dbReference>
<dbReference type="EMBL" id="JADIKE010000039">
    <property type="protein sequence ID" value="MBM7127744.1"/>
    <property type="molecule type" value="Genomic_DNA"/>
</dbReference>
<dbReference type="SMART" id="SM00248">
    <property type="entry name" value="ANK"/>
    <property type="match status" value="4"/>
</dbReference>
<comment type="caution">
    <text evidence="4">The sequence shown here is derived from an EMBL/GenBank/DDBJ whole genome shotgun (WGS) entry which is preliminary data.</text>
</comment>
<dbReference type="Pfam" id="PF12796">
    <property type="entry name" value="Ank_2"/>
    <property type="match status" value="1"/>
</dbReference>
<reference evidence="4" key="1">
    <citation type="submission" date="2020-10" db="EMBL/GenBank/DDBJ databases">
        <title>Phylogeny of dyella-like bacteria.</title>
        <authorList>
            <person name="Fu J."/>
        </authorList>
    </citation>
    <scope>NUCLEOTIDE SEQUENCE</scope>
    <source>
        <strain evidence="4">DHOC52</strain>
    </source>
</reference>
<keyword evidence="2 3" id="KW-0040">ANK repeat</keyword>
<evidence type="ECO:0000256" key="1">
    <source>
        <dbReference type="ARBA" id="ARBA00022737"/>
    </source>
</evidence>
<organism evidence="4 5">
    <name type="scientific">Dyella flava</name>
    <dbReference type="NCBI Taxonomy" id="1920170"/>
    <lineage>
        <taxon>Bacteria</taxon>
        <taxon>Pseudomonadati</taxon>
        <taxon>Pseudomonadota</taxon>
        <taxon>Gammaproteobacteria</taxon>
        <taxon>Lysobacterales</taxon>
        <taxon>Rhodanobacteraceae</taxon>
        <taxon>Dyella</taxon>
    </lineage>
</organism>
<protein>
    <submittedName>
        <fullName evidence="4">Ankyrin repeat domain-containing protein</fullName>
    </submittedName>
</protein>
<keyword evidence="1" id="KW-0677">Repeat</keyword>
<dbReference type="PROSITE" id="PS50297">
    <property type="entry name" value="ANK_REP_REGION"/>
    <property type="match status" value="1"/>
</dbReference>